<evidence type="ECO:0000256" key="1">
    <source>
        <dbReference type="SAM" id="MobiDB-lite"/>
    </source>
</evidence>
<evidence type="ECO:0008006" key="4">
    <source>
        <dbReference type="Google" id="ProtNLM"/>
    </source>
</evidence>
<evidence type="ECO:0000313" key="2">
    <source>
        <dbReference type="EMBL" id="GGW83937.1"/>
    </source>
</evidence>
<proteinExistence type="predicted"/>
<dbReference type="Proteomes" id="UP000617743">
    <property type="component" value="Unassembled WGS sequence"/>
</dbReference>
<feature type="compositionally biased region" description="Pro residues" evidence="1">
    <location>
        <begin position="311"/>
        <end position="344"/>
    </location>
</feature>
<accession>A0ABQ2WYJ5</accession>
<comment type="caution">
    <text evidence="2">The sequence shown here is derived from an EMBL/GenBank/DDBJ whole genome shotgun (WGS) entry which is preliminary data.</text>
</comment>
<gene>
    <name evidence="2" type="ORF">GCM10010383_10920</name>
</gene>
<name>A0ABQ2WYJ5_9ACTN</name>
<dbReference type="RefSeq" id="WP_190048928.1">
    <property type="nucleotide sequence ID" value="NZ_BMWC01000001.1"/>
</dbReference>
<feature type="region of interest" description="Disordered" evidence="1">
    <location>
        <begin position="306"/>
        <end position="365"/>
    </location>
</feature>
<sequence length="365" mass="40085">MTQNGWGQQWPQQPQNWQAEFALPHDLRGPFIREFTPQGGYRHLHSQVASVLYYRNGGHSVVTVRGAEHHNKPLMGKPTSVCWIARGQHQVSFQLELPTSGDRSRFKAGADVNWEVRDFHLAAEKRVVDVERMLRPPLESRLRGVSRRYGLDSAQQVDEAIQDELASGRWNDFGADLGLVTQVFIRIDLGQAAADHHAQMVAVEKSTEVQQAMDTAQKARVMANMEDAQKLISAGEATQYAHLLAQDPSRAQDILAELQRQARAQRQGALDYLTNLINQGVVQRHQIDDQVRALIEFSRTASSTVFQNGVPPAPTALPAPPVPPHPPLPPAAPSDAPPIPPPAAPADAAEETDTPQDDTGVGGRA</sequence>
<reference evidence="3" key="1">
    <citation type="journal article" date="2019" name="Int. J. Syst. Evol. Microbiol.">
        <title>The Global Catalogue of Microorganisms (GCM) 10K type strain sequencing project: providing services to taxonomists for standard genome sequencing and annotation.</title>
        <authorList>
            <consortium name="The Broad Institute Genomics Platform"/>
            <consortium name="The Broad Institute Genome Sequencing Center for Infectious Disease"/>
            <person name="Wu L."/>
            <person name="Ma J."/>
        </authorList>
    </citation>
    <scope>NUCLEOTIDE SEQUENCE [LARGE SCALE GENOMIC DNA]</scope>
    <source>
        <strain evidence="3">JCM 4866</strain>
    </source>
</reference>
<organism evidence="2 3">
    <name type="scientific">Streptomyces lomondensis</name>
    <dbReference type="NCBI Taxonomy" id="68229"/>
    <lineage>
        <taxon>Bacteria</taxon>
        <taxon>Bacillati</taxon>
        <taxon>Actinomycetota</taxon>
        <taxon>Actinomycetes</taxon>
        <taxon>Kitasatosporales</taxon>
        <taxon>Streptomycetaceae</taxon>
        <taxon>Streptomyces</taxon>
    </lineage>
</organism>
<dbReference type="EMBL" id="BMWC01000001">
    <property type="protein sequence ID" value="GGW83937.1"/>
    <property type="molecule type" value="Genomic_DNA"/>
</dbReference>
<protein>
    <recommendedName>
        <fullName evidence="4">Band 7 domain-containing protein</fullName>
    </recommendedName>
</protein>
<keyword evidence="3" id="KW-1185">Reference proteome</keyword>
<evidence type="ECO:0000313" key="3">
    <source>
        <dbReference type="Proteomes" id="UP000617743"/>
    </source>
</evidence>